<proteinExistence type="inferred from homology"/>
<dbReference type="Pfam" id="PF03091">
    <property type="entry name" value="CutA1"/>
    <property type="match status" value="1"/>
</dbReference>
<evidence type="ECO:0000313" key="3">
    <source>
        <dbReference type="Proteomes" id="UP000007056"/>
    </source>
</evidence>
<gene>
    <name evidence="2" type="ordered locus">A1E_00945</name>
</gene>
<dbReference type="GO" id="GO:0005507">
    <property type="term" value="F:copper ion binding"/>
    <property type="evidence" value="ECO:0007669"/>
    <property type="project" value="TreeGrafter"/>
</dbReference>
<dbReference type="HOGENOM" id="CLU_1748267_0_0_5"/>
<dbReference type="SUPFAM" id="SSF54913">
    <property type="entry name" value="GlnB-like"/>
    <property type="match status" value="1"/>
</dbReference>
<dbReference type="InterPro" id="IPR022438">
    <property type="entry name" value="RPE5"/>
</dbReference>
<protein>
    <submittedName>
        <fullName evidence="2">Periplasmic divalent cation tolerance protein</fullName>
    </submittedName>
</protein>
<dbReference type="NCBIfam" id="TIGR03776">
    <property type="entry name" value="RPE5"/>
    <property type="match status" value="1"/>
</dbReference>
<dbReference type="GO" id="GO:0010038">
    <property type="term" value="P:response to metal ion"/>
    <property type="evidence" value="ECO:0007669"/>
    <property type="project" value="InterPro"/>
</dbReference>
<dbReference type="InterPro" id="IPR004323">
    <property type="entry name" value="Ion_tolerance_CutA"/>
</dbReference>
<dbReference type="AlphaFoldDB" id="A8EXQ4"/>
<evidence type="ECO:0000256" key="1">
    <source>
        <dbReference type="ARBA" id="ARBA00010169"/>
    </source>
</evidence>
<dbReference type="KEGG" id="rcm:A1E_00945"/>
<reference evidence="3" key="1">
    <citation type="submission" date="2007-09" db="EMBL/GenBank/DDBJ databases">
        <title>Complete genome sequence of Rickettsia canadensis.</title>
        <authorList>
            <person name="Madan A."/>
            <person name="Fahey J."/>
            <person name="Helton E."/>
            <person name="Ketteman M."/>
            <person name="Madan A."/>
            <person name="Rodrigues S."/>
            <person name="Sanchez A."/>
            <person name="Whiting M."/>
            <person name="Dasch G."/>
            <person name="Eremeeva M."/>
        </authorList>
    </citation>
    <scope>NUCLEOTIDE SEQUENCE [LARGE SCALE GENOMIC DNA]</scope>
    <source>
        <strain evidence="3">McKiel</strain>
    </source>
</reference>
<dbReference type="EMBL" id="CP000409">
    <property type="protein sequence ID" value="ABV73137.1"/>
    <property type="molecule type" value="Genomic_DNA"/>
</dbReference>
<dbReference type="Proteomes" id="UP000007056">
    <property type="component" value="Chromosome"/>
</dbReference>
<dbReference type="InterPro" id="IPR015867">
    <property type="entry name" value="N-reg_PII/ATP_PRibTrfase_C"/>
</dbReference>
<dbReference type="Gene3D" id="3.30.70.120">
    <property type="match status" value="1"/>
</dbReference>
<sequence>MHLDEMKMGYMQITLDKGKESVSRGTEHTKVREYPRTYKDDIVNFSSSSSIQDYCLTLTTTNDLQIAEKIASVLLELNLAACIQIDNVKSYFRWDSRVTLETEYRLIIKAKSSNYKKIENKILEIHNYELPQIIKINIDYGFQKYLKWIDQNSK</sequence>
<evidence type="ECO:0000313" key="2">
    <source>
        <dbReference type="EMBL" id="ABV73137.1"/>
    </source>
</evidence>
<comment type="similarity">
    <text evidence="1">Belongs to the CutA family.</text>
</comment>
<dbReference type="PANTHER" id="PTHR23419:SF8">
    <property type="entry name" value="FI09726P"/>
    <property type="match status" value="1"/>
</dbReference>
<dbReference type="InterPro" id="IPR011322">
    <property type="entry name" value="N-reg_PII-like_a/b"/>
</dbReference>
<name>A8EXQ4_RICCK</name>
<dbReference type="STRING" id="293613.A1E_00945"/>
<organism evidence="2 3">
    <name type="scientific">Rickettsia canadensis (strain McKiel)</name>
    <dbReference type="NCBI Taxonomy" id="293613"/>
    <lineage>
        <taxon>Bacteria</taxon>
        <taxon>Pseudomonadati</taxon>
        <taxon>Pseudomonadota</taxon>
        <taxon>Alphaproteobacteria</taxon>
        <taxon>Rickettsiales</taxon>
        <taxon>Rickettsiaceae</taxon>
        <taxon>Rickettsieae</taxon>
        <taxon>Rickettsia</taxon>
        <taxon>belli group</taxon>
    </lineage>
</organism>
<accession>A8EXQ4</accession>
<dbReference type="eggNOG" id="COG1324">
    <property type="taxonomic scope" value="Bacteria"/>
</dbReference>
<dbReference type="PANTHER" id="PTHR23419">
    <property type="entry name" value="DIVALENT CATION TOLERANCE CUTA-RELATED"/>
    <property type="match status" value="1"/>
</dbReference>